<dbReference type="Gene3D" id="2.40.30.10">
    <property type="entry name" value="Translation factors"/>
    <property type="match status" value="1"/>
</dbReference>
<dbReference type="STRING" id="1447883.A0A2B7WRE2"/>
<dbReference type="Proteomes" id="UP000224634">
    <property type="component" value="Unassembled WGS sequence"/>
</dbReference>
<dbReference type="InterPro" id="IPR039261">
    <property type="entry name" value="FNR_nucleotide-bd"/>
</dbReference>
<dbReference type="AlphaFoldDB" id="A0A2B7WRE2"/>
<sequence length="587" mass="66779">MIDLTTICAISFFSIACLLFVCNFVRRTIYTLRHWVADLVARHIIYPVFIRQRRFFGPFTRFHLLLLTVFWAFSISCTLVGIQSMADARLRTGTMSVINLTFLLVSQPSLVADSLGLSLDSYLKAHGAVAWMAFIQALAHVAISMKMEGLSVRGTSQLHGILAFSAFGFAILLLCLRRHFYEFFIKLHYALGFFAVYAVWRHVRARKTFSHVYIFAGIVCFACTFMLHMIKLIGRNFGPGRCFARASFVARNDAVEIVLSSIKPFRFRPGQFIYLRILTMNKFSILQSHPFAITWCSETQRGHADTISLLATDRGDFTHMLVDHAATKKSCLACVDGPYGDTIDLSPYGSVVMFATGIGIAAQIPFIKEIVESRLRWESPTRRLSVVWEVDHQGQLDWVFNWMQELLDKDKGNYVLRISIFHSNPSADPESRGDHDRIFISPQRMNVKQVLDEELRLGKGRVLVTVAAHQSVRGAVRDSVLHHMSRLKNGKISEGQWETPKKDINTQIQLMEKVMKAFIRSAEVLRQENSSIESTETRLHDLLHSIESVWRALSLPRRLSQGVERVQSIELRELSFQPDEGRPSTAV</sequence>
<dbReference type="SUPFAM" id="SSF63380">
    <property type="entry name" value="Riboflavin synthase domain-like"/>
    <property type="match status" value="1"/>
</dbReference>
<evidence type="ECO:0000256" key="4">
    <source>
        <dbReference type="ARBA" id="ARBA00022448"/>
    </source>
</evidence>
<protein>
    <recommendedName>
        <fullName evidence="3">ferric-chelate reductase (NADPH)</fullName>
        <ecNumber evidence="3">1.16.1.9</ecNumber>
    </recommendedName>
</protein>
<evidence type="ECO:0000256" key="5">
    <source>
        <dbReference type="ARBA" id="ARBA00022475"/>
    </source>
</evidence>
<comment type="similarity">
    <text evidence="2">Belongs to the ferric reductase (FRE) family.</text>
</comment>
<organism evidence="15 16">
    <name type="scientific">Polytolypa hystricis (strain UAMH7299)</name>
    <dbReference type="NCBI Taxonomy" id="1447883"/>
    <lineage>
        <taxon>Eukaryota</taxon>
        <taxon>Fungi</taxon>
        <taxon>Dikarya</taxon>
        <taxon>Ascomycota</taxon>
        <taxon>Pezizomycotina</taxon>
        <taxon>Eurotiomycetes</taxon>
        <taxon>Eurotiomycetidae</taxon>
        <taxon>Onygenales</taxon>
        <taxon>Onygenales incertae sedis</taxon>
        <taxon>Polytolypa</taxon>
    </lineage>
</organism>
<evidence type="ECO:0000256" key="2">
    <source>
        <dbReference type="ARBA" id="ARBA00006278"/>
    </source>
</evidence>
<dbReference type="InterPro" id="IPR017927">
    <property type="entry name" value="FAD-bd_FR_type"/>
</dbReference>
<keyword evidence="6 13" id="KW-0812">Transmembrane</keyword>
<evidence type="ECO:0000256" key="12">
    <source>
        <dbReference type="ARBA" id="ARBA00048483"/>
    </source>
</evidence>
<dbReference type="InterPro" id="IPR013112">
    <property type="entry name" value="FAD-bd_8"/>
</dbReference>
<dbReference type="EC" id="1.16.1.9" evidence="3"/>
<dbReference type="GO" id="GO:0006879">
    <property type="term" value="P:intracellular iron ion homeostasis"/>
    <property type="evidence" value="ECO:0007669"/>
    <property type="project" value="TreeGrafter"/>
</dbReference>
<feature type="transmembrane region" description="Helical" evidence="13">
    <location>
        <begin position="183"/>
        <end position="200"/>
    </location>
</feature>
<dbReference type="OrthoDB" id="4184411at2759"/>
<comment type="subcellular location">
    <subcellularLocation>
        <location evidence="1">Cell membrane</location>
        <topology evidence="1">Multi-pass membrane protein</topology>
    </subcellularLocation>
</comment>
<feature type="domain" description="FAD-binding FR-type" evidence="14">
    <location>
        <begin position="235"/>
        <end position="345"/>
    </location>
</feature>
<evidence type="ECO:0000313" key="15">
    <source>
        <dbReference type="EMBL" id="PGG99139.1"/>
    </source>
</evidence>
<gene>
    <name evidence="15" type="ORF">AJ80_09403</name>
</gene>
<accession>A0A2B7WRE2</accession>
<dbReference type="GO" id="GO:0006826">
    <property type="term" value="P:iron ion transport"/>
    <property type="evidence" value="ECO:0007669"/>
    <property type="project" value="TreeGrafter"/>
</dbReference>
<feature type="transmembrane region" description="Helical" evidence="13">
    <location>
        <begin position="128"/>
        <end position="145"/>
    </location>
</feature>
<comment type="catalytic activity">
    <reaction evidence="12">
        <text>2 a Fe(II)-siderophore + NADP(+) + H(+) = 2 a Fe(III)-siderophore + NADPH</text>
        <dbReference type="Rhea" id="RHEA:28795"/>
        <dbReference type="Rhea" id="RHEA-COMP:11342"/>
        <dbReference type="Rhea" id="RHEA-COMP:11344"/>
        <dbReference type="ChEBI" id="CHEBI:15378"/>
        <dbReference type="ChEBI" id="CHEBI:29033"/>
        <dbReference type="ChEBI" id="CHEBI:29034"/>
        <dbReference type="ChEBI" id="CHEBI:57783"/>
        <dbReference type="ChEBI" id="CHEBI:58349"/>
        <dbReference type="EC" id="1.16.1.9"/>
    </reaction>
</comment>
<dbReference type="GO" id="GO:0005886">
    <property type="term" value="C:plasma membrane"/>
    <property type="evidence" value="ECO:0007669"/>
    <property type="project" value="UniProtKB-SubCell"/>
</dbReference>
<keyword evidence="8 13" id="KW-1133">Transmembrane helix</keyword>
<dbReference type="GO" id="GO:0015677">
    <property type="term" value="P:copper ion import"/>
    <property type="evidence" value="ECO:0007669"/>
    <property type="project" value="TreeGrafter"/>
</dbReference>
<dbReference type="CDD" id="cd06186">
    <property type="entry name" value="NOX_Duox_like_FAD_NADP"/>
    <property type="match status" value="1"/>
</dbReference>
<dbReference type="EMBL" id="PDNA01000277">
    <property type="protein sequence ID" value="PGG99139.1"/>
    <property type="molecule type" value="Genomic_DNA"/>
</dbReference>
<dbReference type="PANTHER" id="PTHR32361">
    <property type="entry name" value="FERRIC/CUPRIC REDUCTASE TRANSMEMBRANE COMPONENT"/>
    <property type="match status" value="1"/>
</dbReference>
<evidence type="ECO:0000256" key="1">
    <source>
        <dbReference type="ARBA" id="ARBA00004651"/>
    </source>
</evidence>
<keyword evidence="10" id="KW-0406">Ion transport</keyword>
<keyword evidence="16" id="KW-1185">Reference proteome</keyword>
<reference evidence="15 16" key="1">
    <citation type="submission" date="2017-10" db="EMBL/GenBank/DDBJ databases">
        <title>Comparative genomics in systemic dimorphic fungi from Ajellomycetaceae.</title>
        <authorList>
            <person name="Munoz J.F."/>
            <person name="Mcewen J.G."/>
            <person name="Clay O.K."/>
            <person name="Cuomo C.A."/>
        </authorList>
    </citation>
    <scope>NUCLEOTIDE SEQUENCE [LARGE SCALE GENOMIC DNA]</scope>
    <source>
        <strain evidence="15 16">UAMH7299</strain>
    </source>
</reference>
<keyword evidence="4" id="KW-0813">Transport</keyword>
<dbReference type="Pfam" id="PF01794">
    <property type="entry name" value="Ferric_reduct"/>
    <property type="match status" value="1"/>
</dbReference>
<dbReference type="InterPro" id="IPR013130">
    <property type="entry name" value="Fe3_Rdtase_TM_dom"/>
</dbReference>
<keyword evidence="5" id="KW-1003">Cell membrane</keyword>
<dbReference type="InterPro" id="IPR017938">
    <property type="entry name" value="Riboflavin_synthase-like_b-brl"/>
</dbReference>
<proteinExistence type="inferred from homology"/>
<dbReference type="Gene3D" id="3.40.50.80">
    <property type="entry name" value="Nucleotide-binding domain of ferredoxin-NADP reductase (FNR) module"/>
    <property type="match status" value="1"/>
</dbReference>
<evidence type="ECO:0000256" key="13">
    <source>
        <dbReference type="SAM" id="Phobius"/>
    </source>
</evidence>
<evidence type="ECO:0000256" key="7">
    <source>
        <dbReference type="ARBA" id="ARBA00022982"/>
    </source>
</evidence>
<feature type="transmembrane region" description="Helical" evidence="13">
    <location>
        <begin position="97"/>
        <end position="116"/>
    </location>
</feature>
<dbReference type="Pfam" id="PF08030">
    <property type="entry name" value="NAD_binding_6"/>
    <property type="match status" value="1"/>
</dbReference>
<dbReference type="InterPro" id="IPR013121">
    <property type="entry name" value="Fe_red_NAD-bd_6"/>
</dbReference>
<dbReference type="PROSITE" id="PS51384">
    <property type="entry name" value="FAD_FR"/>
    <property type="match status" value="1"/>
</dbReference>
<dbReference type="InterPro" id="IPR051410">
    <property type="entry name" value="Ferric/Cupric_Reductase"/>
</dbReference>
<name>A0A2B7WRE2_POLH7</name>
<dbReference type="Pfam" id="PF08022">
    <property type="entry name" value="FAD_binding_8"/>
    <property type="match status" value="1"/>
</dbReference>
<keyword evidence="9" id="KW-0560">Oxidoreductase</keyword>
<comment type="caution">
    <text evidence="15">The sequence shown here is derived from an EMBL/GenBank/DDBJ whole genome shotgun (WGS) entry which is preliminary data.</text>
</comment>
<evidence type="ECO:0000259" key="14">
    <source>
        <dbReference type="PROSITE" id="PS51384"/>
    </source>
</evidence>
<feature type="transmembrane region" description="Helical" evidence="13">
    <location>
        <begin position="212"/>
        <end position="230"/>
    </location>
</feature>
<evidence type="ECO:0000256" key="8">
    <source>
        <dbReference type="ARBA" id="ARBA00022989"/>
    </source>
</evidence>
<feature type="transmembrane region" description="Helical" evidence="13">
    <location>
        <begin position="157"/>
        <end position="176"/>
    </location>
</feature>
<dbReference type="GO" id="GO:0052851">
    <property type="term" value="F:ferric-chelate reductase (NADPH) activity"/>
    <property type="evidence" value="ECO:0007669"/>
    <property type="project" value="UniProtKB-EC"/>
</dbReference>
<keyword evidence="11 13" id="KW-0472">Membrane</keyword>
<evidence type="ECO:0000256" key="9">
    <source>
        <dbReference type="ARBA" id="ARBA00023002"/>
    </source>
</evidence>
<evidence type="ECO:0000256" key="11">
    <source>
        <dbReference type="ARBA" id="ARBA00023136"/>
    </source>
</evidence>
<evidence type="ECO:0000313" key="16">
    <source>
        <dbReference type="Proteomes" id="UP000224634"/>
    </source>
</evidence>
<evidence type="ECO:0000256" key="3">
    <source>
        <dbReference type="ARBA" id="ARBA00012668"/>
    </source>
</evidence>
<dbReference type="PANTHER" id="PTHR32361:SF26">
    <property type="entry name" value="FAD-BINDING 8 DOMAIN-CONTAINING PROTEIN-RELATED"/>
    <property type="match status" value="1"/>
</dbReference>
<keyword evidence="7" id="KW-0249">Electron transport</keyword>
<dbReference type="SUPFAM" id="SSF52343">
    <property type="entry name" value="Ferredoxin reductase-like, C-terminal NADP-linked domain"/>
    <property type="match status" value="1"/>
</dbReference>
<evidence type="ECO:0000256" key="10">
    <source>
        <dbReference type="ARBA" id="ARBA00023065"/>
    </source>
</evidence>
<feature type="transmembrane region" description="Helical" evidence="13">
    <location>
        <begin position="7"/>
        <end position="26"/>
    </location>
</feature>
<evidence type="ECO:0000256" key="6">
    <source>
        <dbReference type="ARBA" id="ARBA00022692"/>
    </source>
</evidence>
<feature type="transmembrane region" description="Helical" evidence="13">
    <location>
        <begin position="62"/>
        <end position="85"/>
    </location>
</feature>